<evidence type="ECO:0000256" key="4">
    <source>
        <dbReference type="ARBA" id="ARBA00004528"/>
    </source>
</evidence>
<dbReference type="GO" id="GO:0005737">
    <property type="term" value="C:cytoplasm"/>
    <property type="evidence" value="ECO:0007669"/>
    <property type="project" value="UniProtKB-ARBA"/>
</dbReference>
<evidence type="ECO:0000256" key="2">
    <source>
        <dbReference type="ARBA" id="ARBA00004245"/>
    </source>
</evidence>
<feature type="coiled-coil region" evidence="26">
    <location>
        <begin position="1078"/>
        <end position="1174"/>
    </location>
</feature>
<evidence type="ECO:0000256" key="16">
    <source>
        <dbReference type="ARBA" id="ARBA00022990"/>
    </source>
</evidence>
<evidence type="ECO:0000256" key="13">
    <source>
        <dbReference type="ARBA" id="ARBA00022737"/>
    </source>
</evidence>
<comment type="similarity">
    <text evidence="5">Belongs to the plakin or cytolinker family.</text>
</comment>
<proteinExistence type="inferred from homology"/>
<dbReference type="GO" id="GO:0045095">
    <property type="term" value="C:keratin filament"/>
    <property type="evidence" value="ECO:0007669"/>
    <property type="project" value="TreeGrafter"/>
</dbReference>
<feature type="coiled-coil region" evidence="26">
    <location>
        <begin position="2148"/>
        <end position="2198"/>
    </location>
</feature>
<dbReference type="CDD" id="cd00176">
    <property type="entry name" value="SPEC"/>
    <property type="match status" value="11"/>
</dbReference>
<dbReference type="SMART" id="SM00150">
    <property type="entry name" value="SPEC"/>
    <property type="match status" value="23"/>
</dbReference>
<keyword evidence="14" id="KW-0106">Calcium</keyword>
<dbReference type="Pfam" id="PF18373">
    <property type="entry name" value="Spectrin_2"/>
    <property type="match status" value="1"/>
</dbReference>
<dbReference type="Pfam" id="PF21019">
    <property type="entry name" value="Spectrin_3"/>
    <property type="match status" value="1"/>
</dbReference>
<dbReference type="Pfam" id="PF21097">
    <property type="entry name" value="SR_plectin_7"/>
    <property type="match status" value="1"/>
</dbReference>
<dbReference type="InterPro" id="IPR001715">
    <property type="entry name" value="CH_dom"/>
</dbReference>
<feature type="region of interest" description="Disordered" evidence="27">
    <location>
        <begin position="2061"/>
        <end position="2097"/>
    </location>
</feature>
<dbReference type="Pfam" id="PF00435">
    <property type="entry name" value="Spectrin"/>
    <property type="match status" value="15"/>
</dbReference>
<dbReference type="Gene3D" id="1.10.238.10">
    <property type="entry name" value="EF-hand"/>
    <property type="match status" value="1"/>
</dbReference>
<dbReference type="PROSITE" id="PS50021">
    <property type="entry name" value="CH"/>
    <property type="match status" value="2"/>
</dbReference>
<dbReference type="Gene3D" id="1.20.58.1060">
    <property type="match status" value="1"/>
</dbReference>
<evidence type="ECO:0000256" key="23">
    <source>
        <dbReference type="ARBA" id="ARBA00060457"/>
    </source>
</evidence>
<dbReference type="InterPro" id="IPR041615">
    <property type="entry name" value="Desmoplakin_SH3"/>
</dbReference>
<evidence type="ECO:0000256" key="9">
    <source>
        <dbReference type="ARBA" id="ARBA00022553"/>
    </source>
</evidence>
<dbReference type="PROSITE" id="PS50002">
    <property type="entry name" value="SH3"/>
    <property type="match status" value="1"/>
</dbReference>
<evidence type="ECO:0000256" key="3">
    <source>
        <dbReference type="ARBA" id="ARBA00004316"/>
    </source>
</evidence>
<dbReference type="GO" id="GO:0042060">
    <property type="term" value="P:wound healing"/>
    <property type="evidence" value="ECO:0007669"/>
    <property type="project" value="TreeGrafter"/>
</dbReference>
<dbReference type="SUPFAM" id="SSF143575">
    <property type="entry name" value="GAS2 domain-like"/>
    <property type="match status" value="1"/>
</dbReference>
<dbReference type="Ensembl" id="ENSOMYT00000105806.2">
    <property type="protein sequence ID" value="ENSOMYP00000097411.2"/>
    <property type="gene ID" value="ENSOMYG00000040828.2"/>
</dbReference>
<evidence type="ECO:0000256" key="6">
    <source>
        <dbReference type="ARBA" id="ARBA00022443"/>
    </source>
</evidence>
<dbReference type="InterPro" id="IPR001589">
    <property type="entry name" value="Actinin_actin-bd_CS"/>
</dbReference>
<evidence type="ECO:0000256" key="27">
    <source>
        <dbReference type="SAM" id="MobiDB-lite"/>
    </source>
</evidence>
<dbReference type="InterPro" id="IPR001101">
    <property type="entry name" value="Plectin_repeat"/>
</dbReference>
<evidence type="ECO:0000256" key="17">
    <source>
        <dbReference type="ARBA" id="ARBA00023054"/>
    </source>
</evidence>
<dbReference type="GO" id="GO:0030054">
    <property type="term" value="C:cell junction"/>
    <property type="evidence" value="ECO:0007669"/>
    <property type="project" value="TreeGrafter"/>
</dbReference>
<feature type="coiled-coil region" evidence="26">
    <location>
        <begin position="3064"/>
        <end position="3126"/>
    </location>
</feature>
<dbReference type="PROSITE" id="PS00020">
    <property type="entry name" value="ACTININ_2"/>
    <property type="match status" value="1"/>
</dbReference>
<dbReference type="InterPro" id="IPR017888">
    <property type="entry name" value="CYC/TB1_R_domain"/>
</dbReference>
<dbReference type="InterPro" id="IPR003108">
    <property type="entry name" value="GAR_dom"/>
</dbReference>
<dbReference type="GO" id="GO:0005198">
    <property type="term" value="F:structural molecule activity"/>
    <property type="evidence" value="ECO:0007669"/>
    <property type="project" value="TreeGrafter"/>
</dbReference>
<evidence type="ECO:0000256" key="25">
    <source>
        <dbReference type="PROSITE-ProRule" id="PRU00192"/>
    </source>
</evidence>
<dbReference type="SMART" id="SM00250">
    <property type="entry name" value="PLEC"/>
    <property type="match status" value="7"/>
</dbReference>
<dbReference type="FunFam" id="1.20.58.60:FF:000008">
    <property type="entry name" value="microtubule-actin cross-linking factor 1"/>
    <property type="match status" value="1"/>
</dbReference>
<dbReference type="FunFam" id="1.10.238.10:FF:000013">
    <property type="entry name" value="Microtubule-actin cross-linking factor 1"/>
    <property type="match status" value="1"/>
</dbReference>
<dbReference type="SUPFAM" id="SSF47576">
    <property type="entry name" value="Calponin-homology domain, CH-domain"/>
    <property type="match status" value="1"/>
</dbReference>
<evidence type="ECO:0000256" key="1">
    <source>
        <dbReference type="ARBA" id="ARBA00004236"/>
    </source>
</evidence>
<dbReference type="PROSITE" id="PS51370">
    <property type="entry name" value="R"/>
    <property type="match status" value="1"/>
</dbReference>
<dbReference type="CDD" id="cd21188">
    <property type="entry name" value="CH_PLEC-like_rpt1"/>
    <property type="match status" value="1"/>
</dbReference>
<evidence type="ECO:0000256" key="26">
    <source>
        <dbReference type="SAM" id="Coils"/>
    </source>
</evidence>
<dbReference type="Pfam" id="PF17902">
    <property type="entry name" value="SH3_10"/>
    <property type="match status" value="1"/>
</dbReference>
<evidence type="ECO:0000256" key="15">
    <source>
        <dbReference type="ARBA" id="ARBA00022989"/>
    </source>
</evidence>
<dbReference type="InterPro" id="IPR002048">
    <property type="entry name" value="EF_hand_dom"/>
</dbReference>
<sequence length="5408" mass="609883">MPDYTVDDELHSIAYLSYFLSFLCPPFPPPPPLPCCYFYHLPHTLPHLFSSSFTPFPLFFQPSGVMESSDEETLSERSYVSERSERSLRSERSGGSLSPCPSGLQGPSGDTLPWNRPSRHERGERRKRKTHNSVLDPAERAVVRVADERDRVQKKTFMKWVNKHLIKVRKHITDLYEDLRDGHNLISLLEVLSGALPDWIFLRLSPATSPREKGRMRFHRLQNVQIALDFLKQRQVKLVNIRNDDITDGNPKLTLGLIWTIILHFQISEIYVSGESGDLTAKEKLLLWSQKASEGWPGLRCTNFSSSWSDGRMFNALLHRFRPDLIDMEVVAQQSNLDNLEQAFEIAESLGVTRLLDAEDVDVPSPDEKSVITYVSSIYDAFPKIPEGGEGIAAHEVDHRWAEYRSRFSMLLQWSRQHKALMANKNFPLDPVELKALYNEYVHFKETEIPAKELEKGRVEHLYKLLEVWMEFGRIKLPLGLHPNDLEEEWGKLILEMLEREKALRPADMSLVESGEAVRCERELGLYLQDCEVLIRQLNLDLNILRDEKYYQVEQLAFRSVAGEGNDLCVRQDVLERAEWGADLPSVEQNLQDHQNVHTAVEELLHSLKEARNYETKVSPNFRKLTPSNISSSRPLSSQELSSWRLRCLESLHAFVCRCTEELIWLNEREEEELAYDWSQNNTNVNAKRELYAEMRSELEEKQEVMHSLQETADRLCQENHPAKQTVEAYSAALQTQWQWVRQLCVCVEQHLKDNTTYFQFVSDARDCETYLRQLQDTIKRQYTCDKSSRLGKLEDLLQDSMEEKEQLIEYRSSVASLVGRAKTVVQLRPRSAESTLGSTTPIRAICDYRQIEITISRGEECVLADNSQRTKWKVISPSGNEAMVPSVCFTVPPPNQEAMDTASRMEQLYQNVMSLWHNLHVSMKSVVSWHYLQKDIRTVSSWSLDTTPVAREQALDHLEAHLADFLSDSKESGLFTPTERRELERDAHTAQEHCQDLLTNPFSRCQKLQSDLDGLRTSLGEVSRRCVSFFEEKPTSSSVPLLRSELNLAVEKIDRLHNLSSVYLHKLKTVDVLMYSLQAAESQVKRYESRLSEEDIVPADTNAIQALREQLGTWQSELEDQEGVFSSLQSEVQKAREAGTQLNRLHPDRSPELERYQEKAAQLTERWAGVKRQMDTRRGELEALGSVLQQYRDGHSALIHWIEETTERQENTQPGKTDSKVLSEQLAQQTVRGMDGDRTTGRKGRSETVTRIRVLQDYELQLMTFRAFVESTQKSTGKRRRMHSSSDAITQEFMDLRTRYTALVTLTTQHVKYISDALRRLEEEEVLYVSLFFQFFIRSLFWCLQPSSVSVRFIVCTDLSPPPPLQKEERAQVTSQLDELTATYSQLCDSSTAQLQQLVQQQAKEEQRKVDQSAIGGVIDLGTMETVPVFQAAQRGLIDLDTCHVLLEAQLTVGGLFQPDSPGSLSLEEGLNCGLIDSHISQSLSELESALHLVDQTEQLEGQLLPVAAAMEEGLIKEEVGLRILELQINTGGLKDLGEGRLTLNSAGEMDLLTPRVYSKLCSRVNRRELIDPNTADKLNLSELQQRCVLSDDTGLYLLPVKQQPGGTVCLRSGRKVGIFRAVQEGLIDRQVAVRLLEAQLFAGGISDPRSGHLLTVNEAVRHNLMNQDLACAMLTRQLQYGGILDPVTGDRLGVEEAIQTDLLSPHLALLVLESLWAFIGMLWPESGELLPIAEALQQGVISQELAWNILRQRHAIGALYLPETPKVVSLNQAKEVLEPKVAEILKEIQIPDVLHNMNQSGSPKLNRLIWGSTGTSHPPSSSPGLNCDPSFLEKMAPEEQAHHRLLFHVMTHSYVDAHSGQRLVLLEPELVELVKAAAGLISVDSIPGVVEEGLSLTTERQECMEVAPDVCLPDTPQTREVGKEWMDKPRARLLLSSHNGSSCARLAHSPPILQVLYCTLFLCIFKCPITDLCSDSAYTLRQVQLFLSSFSTFFFLPQELQSSLSARSNDVNTVAFDIQVFISERAQDLAPEQSRHLLGQLQQLQRGFHQAAGQAHTKADALAAQREMEEERQRRRKEKEEEEKERERARERAREREVGKPLAMLHSPIGVVECTFKILTNTFSIHSIISNSILYHMTFVAELQQLQAQQAQLMQVSQNARSLLDQPDSAVPAEEKRRLRDQLDQLQTQHQEKLRACQERLRRSEALKDELAKFLQEHGGLGTWLEQSEGELGSLGEGETDAQGLKGRLEEHRKLAEDVICHKADLRFVSISGQKVLDSVQGALEKLGGSDPALEETKQLVTGKLQDANHRYTALHTKVITTPTLSPLPLPLSEPDGLEKRFSSLSESMSERAEQLQTSVAQSVSVQEGLKGLLAWLDGLLLTPGPVQPTAQAVQDALTQNQKLRQELLSRQGSVEATCDSVSKLLQSSDASTASGLQASLESLTQSYTAAQAKQAEREAELRGLLPKLENYERLSADLQGFTQTCLRALSPVGQPDRSVEDYRQTIEVRGRMIDISLQVAVAEVNCRYEELGEELKDRQSRQEASLELRQKARQSTEELSRWLGDRENSLHLGQTAASPSKPEVVRAQAQENKALLSELAEHSGKVKELKSTLEKLIADNPDSPEADTWRQQMKEIDSRWAKANEAAVQRQVELETCADRLGSFATAASQLGPWLKEKELMMSVLGPLSIDPNMLNTQNQQVQFMLREFDTRRPQFDQLTQAAEGILSPSGGDSSPQDAKDLAEVRSELGSISQQWDDLTQRLSRRSGHIGQAQGTSERYQALLKNLSVNVGALGERLDGQASLSAQPEALKRRLQETGEIRSELEQRREELGEAEKLCGELSAIVVEPYLRDELKKRLESVSADGLSQLQAALSSTQQFQQMFEELRSWLDNQSGQRDSTADSLPCQPEAIRTLLAQQDELHRGVASQRGPYELIQAEGASLLASLPAGGEERSALLSRLTALRQDWDELNQCITERQNRLKSALTKAESYQQHRAELTPWVVECEEREADIQLSLDPAALDEALQKARQLGLDLERRRPLLEALNIAADQLLEHCRVGEEDVRDEKAQLNRRVDGLAENLQNRVSQLEELAGRLKEFEDGRQAVERRLEAARHQIEVQEALGPQACSNKSLERLRSQQETLQSLQPQVAYLRDLAQGLVQDAPHTAGGGGGGEGGQRLDQEHCTIEKCCSTLESRLQGVGEVQSSVRDLFSHLADLDDELDSLSPVGRDADSLASQADAVHAFLARLATLRSELEGHGGDCTAMLRREGSSPDLLALRRETEALSRQAGKLSERGQARVGQIEVAAEKVAEFYAKVAELQGLLGRAEEGLNAQGVVGTEVETIKQQLHEFKQVDSIQPKLQRVNAVGQGLIQSAAKHTDTQALEHDLETTNLRWNSLNKRVAERIAQLQEALLHCGKFQDALEPLLSWLSDTEDLVANQKPPSAEYRVVKAQIQEQKLLQRLLDDRRATFQMIQGEGERIAATAETQDRDKIQKQLESLGERWGELLEKARCQLEELQTLALQFHEAVEPLGEWLSATERRLSTAEPMGTQTSKITQQITKHKSLNEEIVSRKKQVDQAIKNGQALLKQTTGEEVLLIQEKLDGIKSRYAEMTGGSSRALRTLEQALQLSTRFASAHDDLNHWLDKVEAELNVMEPDATPAYQDRQKELKCVSAEKRLVLDTVNEVGNALLDLVPWRAREGLDRLVADANQRYRTAAETITQRVKLVQAAIQRSQQYEEAVDAELTWAGETERKLSSLGPLSLEPDVTVAQLQVQRAFNIDIIRHKDTVDQLLHTRDDILETCSDQQRDALVEKTDSLSARYEAVSQQHQERFSALEQAQVLVARFWETQEDLEPWLGETETLIAQLPPPAIDTEALRLQQEQMRLLRESIAEHKPHIDKLLKIGPQLAALSHQEGATVKQRYSDAEKRYVAIKEVVKGRATTLDEAVSQSAQFHDKMDPLLETLEGAVQRLRSPPPVAAEADKIREQLADHKATGLELDKLLPSFSALCARGEELISRAAHDDPAAQAVRSRLLRLRSLWDEIRQRAEEREGKLTDVLDLAGKFWADMAALLSTLRDSQDIVRELEDPGVDPSLIKQQIEAAEAIKAETDGLREELEFVRTLGADLIFACGETEKPEVKKTIDEMNAAWEGLNRTWRERMERLEEAMTASVQYQDALQSMFDYLDNAVIKLCDMSTVGTDLGTVKQQIEELKHYKVEVYQQQIDMEKLCHQGELLLKKVSDQTDRDMIQEPLTELRHLWDNLGDKITHRQHKLEGALLALGQFQHALSELQSWLSHTHATLDTQRPVNSDPKAIEIELAKHHVLRNDVLSHRSTVETVNAAGAELLESSPGDEANHLRGQLDHLNRGWENLLLKTQDRQKLLEAALHQVGRMQEEWDTINWLTQAEQTLNMAQPPSLILDTVLFQIDEHKVGSLGTVEVGLYRHFADLIYFPSFMLVCGDLHVQLKSCHPEPNQLINFMLRLSRGTNSTVTRSRPLSVPPQVFVNEVNTHREQVLALEKAGSQLRFASIKQDVVLIKNLLLSVQARWDKLVQRSLDRGRHLDEARKRAKQFHEAWRKLSDWLEEAESRLDSELEISNEPDKIRVQLTKHKEFQKALGSKQPVYDTTVRSGKAMRDKATLPEDTQKLDHLLGEVRDKWDTVCGKSVERQHKLEEALLFSGQFAEALQALVDWLYRVEPQLAEDLPVHGDLDLVSNLMDSHKAFQKELGKRTTSVHALKRSARELMETGRDDTAWVKVQLQELSNRWDTVCALSVTKQTRLQQALKQAEEFRTAVRLLLEWLSEAEQTLRFRGVLPEEAETLQALLHTHRNFMATVEEKRTDVNRAAGQGEAILTACQADCITTIKHWITIIRARFEEVLTWAKQHEQRLETALTELLNNATLLEELLSWLQWAETTLVQRDGETLPQDIPQLKTLITEHQVFMEEMTRKQPDVDKVTKTYKRKPAEPPSSLAERRGAAMQVAGGNPRLTQLCSRWQQVWLLALDRQRKLNDALDRLEELKEFASFDFDVWRKKYMRWMNHKKSRVMDFFRRIDKDQDGKITRQEFIDGILASKFPTSRLEMTAVADIFDQDGDGYIDYYEFVAALHPNKDAYRPTTDADKIEDEVTRQVAQCKCAKRFQVEQIGENKYRFFLGNQFGDSQQLRLVRILRSTVMVRVGGGWMALDEFLVKNDPCRVQHPGLKILRSDSSSTISSRIARGRTNLELREKFILPEGASQGLAAFRSRGRRSKPGSRTASPTRSSSSASHSAHSCASLPSTPATPTASSRVISGSKLKRPTFHSSRGSLTGENGGATPTSTKPGRTDPRRTPSGASGAASRAGSRAGSRASSRRGSDASDASELLETRSACSDTSDTPRRPGAAKPSKIPTISKKAPSPKTPASGKK</sequence>
<feature type="region of interest" description="Disordered" evidence="27">
    <location>
        <begin position="5244"/>
        <end position="5408"/>
    </location>
</feature>
<feature type="domain" description="GAR" evidence="32">
    <location>
        <begin position="5121"/>
        <end position="5199"/>
    </location>
</feature>
<dbReference type="InterPro" id="IPR035915">
    <property type="entry name" value="Plakin_repeat_sf"/>
</dbReference>
<feature type="coiled-coil region" evidence="26">
    <location>
        <begin position="685"/>
        <end position="719"/>
    </location>
</feature>
<dbReference type="InterPro" id="IPR018247">
    <property type="entry name" value="EF_Hand_1_Ca_BS"/>
</dbReference>
<protein>
    <recommendedName>
        <fullName evidence="35">Microtubule actin crosslinking factor 1</fullName>
    </recommendedName>
</protein>
<feature type="region of interest" description="Disordered" evidence="27">
    <location>
        <begin position="70"/>
        <end position="134"/>
    </location>
</feature>
<dbReference type="InterPro" id="IPR036872">
    <property type="entry name" value="CH_dom_sf"/>
</dbReference>
<feature type="coiled-coil region" evidence="26">
    <location>
        <begin position="2595"/>
        <end position="2622"/>
    </location>
</feature>
<feature type="compositionally biased region" description="Basic and acidic residues" evidence="27">
    <location>
        <begin position="2087"/>
        <end position="2097"/>
    </location>
</feature>
<evidence type="ECO:0000256" key="24">
    <source>
        <dbReference type="ARBA" id="ARBA00060498"/>
    </source>
</evidence>
<feature type="domain" description="EF-hand" evidence="30">
    <location>
        <begin position="5045"/>
        <end position="5080"/>
    </location>
</feature>
<evidence type="ECO:0000259" key="29">
    <source>
        <dbReference type="PROSITE" id="PS50021"/>
    </source>
</evidence>
<dbReference type="PROSITE" id="PS51460">
    <property type="entry name" value="GAR"/>
    <property type="match status" value="1"/>
</dbReference>
<evidence type="ECO:0000259" key="32">
    <source>
        <dbReference type="PROSITE" id="PS51460"/>
    </source>
</evidence>
<accession>A0A8C7UKN8</accession>
<feature type="domain" description="Calponin-homology (CH)" evidence="29">
    <location>
        <begin position="151"/>
        <end position="266"/>
    </location>
</feature>
<dbReference type="InterPro" id="IPR018159">
    <property type="entry name" value="Spectrin/alpha-actinin"/>
</dbReference>
<keyword evidence="9" id="KW-0597">Phosphoprotein</keyword>
<feature type="domain" description="EF-hand" evidence="30">
    <location>
        <begin position="5081"/>
        <end position="5116"/>
    </location>
</feature>
<dbReference type="FunFam" id="1.20.58.60:FF:000014">
    <property type="entry name" value="microtubule-actin cross-linking factor 1"/>
    <property type="match status" value="1"/>
</dbReference>
<dbReference type="Gene3D" id="3.90.1290.10">
    <property type="entry name" value="Plakin repeat"/>
    <property type="match status" value="2"/>
</dbReference>
<keyword evidence="17 26" id="KW-0175">Coiled coil</keyword>
<dbReference type="FunFam" id="1.10.418.10:FF:000099">
    <property type="entry name" value="Nuclear anchorage protein 1"/>
    <property type="match status" value="1"/>
</dbReference>
<dbReference type="InterPro" id="IPR036534">
    <property type="entry name" value="GAR_dom_sf"/>
</dbReference>
<dbReference type="Gene3D" id="1.10.418.10">
    <property type="entry name" value="Calponin-like domain"/>
    <property type="match status" value="2"/>
</dbReference>
<evidence type="ECO:0000256" key="10">
    <source>
        <dbReference type="ARBA" id="ARBA00022692"/>
    </source>
</evidence>
<evidence type="ECO:0000256" key="11">
    <source>
        <dbReference type="ARBA" id="ARBA00022701"/>
    </source>
</evidence>
<feature type="compositionally biased region" description="Polar residues" evidence="27">
    <location>
        <begin position="5303"/>
        <end position="5324"/>
    </location>
</feature>
<dbReference type="SMART" id="SM00243">
    <property type="entry name" value="GAS2"/>
    <property type="match status" value="1"/>
</dbReference>
<comment type="subcellular location">
    <subcellularLocation>
        <location evidence="1">Cell membrane</location>
    </subcellularLocation>
    <subcellularLocation>
        <location evidence="3">Cell projection</location>
    </subcellularLocation>
    <subcellularLocation>
        <location evidence="2">Cytoplasm</location>
        <location evidence="2">Cytoskeleton</location>
    </subcellularLocation>
    <subcellularLocation>
        <location evidence="23">Endomembrane system</location>
        <topology evidence="23">Single-pass type IV membrane protein</topology>
        <orientation evidence="23">Cytoplasmic side</orientation>
    </subcellularLocation>
    <subcellularLocation>
        <location evidence="4">Nucleus membrane</location>
        <topology evidence="4">Single-pass membrane protein</topology>
        <orientation evidence="4">Cytoplasmic side</orientation>
    </subcellularLocation>
    <subcellularLocation>
        <location evidence="24">Nucleus membrane</location>
        <topology evidence="24">Single-pass type IV membrane protein</topology>
    </subcellularLocation>
</comment>
<dbReference type="GO" id="GO:1990254">
    <property type="term" value="F:keratin filament binding"/>
    <property type="evidence" value="ECO:0007669"/>
    <property type="project" value="TreeGrafter"/>
</dbReference>
<dbReference type="FunFam" id="1.20.58.60:FF:000016">
    <property type="entry name" value="Microtubule-actin cross-linking factor 1"/>
    <property type="match status" value="1"/>
</dbReference>
<dbReference type="GO" id="GO:0008017">
    <property type="term" value="F:microtubule binding"/>
    <property type="evidence" value="ECO:0007669"/>
    <property type="project" value="InterPro"/>
</dbReference>
<dbReference type="GeneTree" id="ENSGT00940000155824"/>
<reference evidence="33" key="1">
    <citation type="submission" date="2020-07" db="EMBL/GenBank/DDBJ databases">
        <title>A long reads based de novo assembly of the rainbow trout Arlee double haploid line genome.</title>
        <authorList>
            <person name="Gao G."/>
            <person name="Palti Y."/>
        </authorList>
    </citation>
    <scope>NUCLEOTIDE SEQUENCE [LARGE SCALE GENOMIC DNA]</scope>
</reference>
<evidence type="ECO:0000313" key="34">
    <source>
        <dbReference type="Proteomes" id="UP000694395"/>
    </source>
</evidence>
<dbReference type="SUPFAM" id="SSF46966">
    <property type="entry name" value="Spectrin repeat"/>
    <property type="match status" value="20"/>
</dbReference>
<evidence type="ECO:0008006" key="35">
    <source>
        <dbReference type="Google" id="ProtNLM"/>
    </source>
</evidence>
<evidence type="ECO:0000313" key="33">
    <source>
        <dbReference type="Ensembl" id="ENSOMYP00000097411.2"/>
    </source>
</evidence>
<keyword evidence="12" id="KW-0479">Metal-binding</keyword>
<dbReference type="GO" id="GO:0042995">
    <property type="term" value="C:cell projection"/>
    <property type="evidence" value="ECO:0007669"/>
    <property type="project" value="UniProtKB-SubCell"/>
</dbReference>
<dbReference type="Pfam" id="PF13499">
    <property type="entry name" value="EF-hand_7"/>
    <property type="match status" value="1"/>
</dbReference>
<feature type="domain" description="Calponin-homology (CH)" evidence="29">
    <location>
        <begin position="279"/>
        <end position="383"/>
    </location>
</feature>
<dbReference type="Pfam" id="PF00307">
    <property type="entry name" value="CH"/>
    <property type="match status" value="2"/>
</dbReference>
<dbReference type="SUPFAM" id="SSF47473">
    <property type="entry name" value="EF-hand"/>
    <property type="match status" value="1"/>
</dbReference>
<reference evidence="33" key="3">
    <citation type="submission" date="2025-09" db="UniProtKB">
        <authorList>
            <consortium name="Ensembl"/>
        </authorList>
    </citation>
    <scope>IDENTIFICATION</scope>
</reference>
<evidence type="ECO:0000256" key="12">
    <source>
        <dbReference type="ARBA" id="ARBA00022723"/>
    </source>
</evidence>
<dbReference type="PANTHER" id="PTHR23169">
    <property type="entry name" value="ENVOPLAKIN"/>
    <property type="match status" value="1"/>
</dbReference>
<evidence type="ECO:0000256" key="5">
    <source>
        <dbReference type="ARBA" id="ARBA00009109"/>
    </source>
</evidence>
<evidence type="ECO:0000256" key="14">
    <source>
        <dbReference type="ARBA" id="ARBA00022837"/>
    </source>
</evidence>
<dbReference type="Gene3D" id="1.20.58.60">
    <property type="match status" value="25"/>
</dbReference>
<keyword evidence="21" id="KW-0539">Nucleus</keyword>
<dbReference type="GO" id="GO:0005886">
    <property type="term" value="C:plasma membrane"/>
    <property type="evidence" value="ECO:0007669"/>
    <property type="project" value="UniProtKB-SubCell"/>
</dbReference>
<dbReference type="PROSITE" id="PS00018">
    <property type="entry name" value="EF_HAND_1"/>
    <property type="match status" value="2"/>
</dbReference>
<dbReference type="InterPro" id="IPR043197">
    <property type="entry name" value="Plakin"/>
</dbReference>
<dbReference type="FunFam" id="3.30.920.20:FF:000002">
    <property type="entry name" value="dystonin isoform X1"/>
    <property type="match status" value="1"/>
</dbReference>
<keyword evidence="7" id="KW-1003">Cell membrane</keyword>
<dbReference type="Gene3D" id="3.30.920.20">
    <property type="entry name" value="Gas2-like domain"/>
    <property type="match status" value="1"/>
</dbReference>
<dbReference type="Proteomes" id="UP000694395">
    <property type="component" value="Chromosome 18"/>
</dbReference>
<dbReference type="FunFam" id="1.20.58.60:FF:000048">
    <property type="entry name" value="microtubule-actin cross-linking factor 1 isoform X3"/>
    <property type="match status" value="1"/>
</dbReference>
<dbReference type="FunFam" id="1.20.58.60:FF:000010">
    <property type="entry name" value="plectin isoform X2"/>
    <property type="match status" value="1"/>
</dbReference>
<dbReference type="InterPro" id="IPR002017">
    <property type="entry name" value="Spectrin_repeat"/>
</dbReference>
<keyword evidence="34" id="KW-1185">Reference proteome</keyword>
<keyword evidence="15" id="KW-1133">Transmembrane helix</keyword>
<dbReference type="InterPro" id="IPR041573">
    <property type="entry name" value="Desmoplakin_Spectrin-like"/>
</dbReference>
<keyword evidence="10" id="KW-0812">Transmembrane</keyword>
<keyword evidence="19" id="KW-0009">Actin-binding</keyword>
<keyword evidence="18" id="KW-0472">Membrane</keyword>
<feature type="compositionally biased region" description="Low complexity" evidence="27">
    <location>
        <begin position="5256"/>
        <end position="5281"/>
    </location>
</feature>
<evidence type="ECO:0000256" key="20">
    <source>
        <dbReference type="ARBA" id="ARBA00023212"/>
    </source>
</evidence>
<evidence type="ECO:0000256" key="7">
    <source>
        <dbReference type="ARBA" id="ARBA00022475"/>
    </source>
</evidence>
<evidence type="ECO:0000256" key="21">
    <source>
        <dbReference type="ARBA" id="ARBA00023242"/>
    </source>
</evidence>
<dbReference type="FunFam" id="1.20.58.60:FF:000009">
    <property type="entry name" value="dystonin isoform X1"/>
    <property type="match status" value="1"/>
</dbReference>
<feature type="compositionally biased region" description="Low complexity" evidence="27">
    <location>
        <begin position="5334"/>
        <end position="5351"/>
    </location>
</feature>
<dbReference type="PANTHER" id="PTHR23169:SF25">
    <property type="entry name" value="MICROTUBULE-ACTIN CROSS-LINKING FACTOR 1, ISOFORMS 1_2_3_4_5"/>
    <property type="match status" value="1"/>
</dbReference>
<feature type="compositionally biased region" description="Low complexity" evidence="27">
    <location>
        <begin position="93"/>
        <end position="109"/>
    </location>
</feature>
<feature type="domain" description="R" evidence="31">
    <location>
        <begin position="2081"/>
        <end position="2098"/>
    </location>
</feature>
<feature type="compositionally biased region" description="Polar residues" evidence="27">
    <location>
        <begin position="5282"/>
        <end position="5293"/>
    </location>
</feature>
<feature type="compositionally biased region" description="Basic and acidic residues" evidence="27">
    <location>
        <begin position="79"/>
        <end position="92"/>
    </location>
</feature>
<keyword evidence="11" id="KW-0493">Microtubule</keyword>
<dbReference type="FunFam" id="1.10.418.10:FF:000017">
    <property type="entry name" value="Microtubule-actin cross-linking factor 1"/>
    <property type="match status" value="1"/>
</dbReference>
<evidence type="ECO:0000259" key="28">
    <source>
        <dbReference type="PROSITE" id="PS50002"/>
    </source>
</evidence>
<keyword evidence="13" id="KW-0677">Repeat</keyword>
<dbReference type="Gene3D" id="2.30.30.40">
    <property type="entry name" value="SH3 Domains"/>
    <property type="match status" value="1"/>
</dbReference>
<dbReference type="InterPro" id="IPR011992">
    <property type="entry name" value="EF-hand-dom_pair"/>
</dbReference>
<evidence type="ECO:0000256" key="22">
    <source>
        <dbReference type="ARBA" id="ARBA00023273"/>
    </source>
</evidence>
<keyword evidence="20" id="KW-0206">Cytoskeleton</keyword>
<dbReference type="CDD" id="cd00051">
    <property type="entry name" value="EFh"/>
    <property type="match status" value="1"/>
</dbReference>
<dbReference type="FunFam" id="1.20.58.60:FF:000001">
    <property type="entry name" value="Microtubule-actin cross-linking factor 1"/>
    <property type="match status" value="3"/>
</dbReference>
<dbReference type="PROSITE" id="PS50222">
    <property type="entry name" value="EF_HAND_2"/>
    <property type="match status" value="2"/>
</dbReference>
<dbReference type="Pfam" id="PF00681">
    <property type="entry name" value="Plectin"/>
    <property type="match status" value="3"/>
</dbReference>
<keyword evidence="6 25" id="KW-0728">SH3 domain</keyword>
<keyword evidence="8" id="KW-0963">Cytoplasm</keyword>
<organism evidence="33 34">
    <name type="scientific">Oncorhynchus mykiss</name>
    <name type="common">Rainbow trout</name>
    <name type="synonym">Salmo gairdneri</name>
    <dbReference type="NCBI Taxonomy" id="8022"/>
    <lineage>
        <taxon>Eukaryota</taxon>
        <taxon>Metazoa</taxon>
        <taxon>Chordata</taxon>
        <taxon>Craniata</taxon>
        <taxon>Vertebrata</taxon>
        <taxon>Euteleostomi</taxon>
        <taxon>Actinopterygii</taxon>
        <taxon>Neopterygii</taxon>
        <taxon>Teleostei</taxon>
        <taxon>Protacanthopterygii</taxon>
        <taxon>Salmoniformes</taxon>
        <taxon>Salmonidae</taxon>
        <taxon>Salmoninae</taxon>
        <taxon>Oncorhynchus</taxon>
    </lineage>
</organism>
<dbReference type="GO" id="GO:0005874">
    <property type="term" value="C:microtubule"/>
    <property type="evidence" value="ECO:0007669"/>
    <property type="project" value="UniProtKB-KW"/>
</dbReference>
<dbReference type="GO" id="GO:0031965">
    <property type="term" value="C:nuclear membrane"/>
    <property type="evidence" value="ECO:0007669"/>
    <property type="project" value="UniProtKB-SubCell"/>
</dbReference>
<feature type="domain" description="SH3" evidence="28">
    <location>
        <begin position="838"/>
        <end position="895"/>
    </location>
</feature>
<dbReference type="GO" id="GO:0005509">
    <property type="term" value="F:calcium ion binding"/>
    <property type="evidence" value="ECO:0007669"/>
    <property type="project" value="InterPro"/>
</dbReference>
<dbReference type="InterPro" id="IPR001452">
    <property type="entry name" value="SH3_domain"/>
</dbReference>
<evidence type="ECO:0000259" key="30">
    <source>
        <dbReference type="PROSITE" id="PS50222"/>
    </source>
</evidence>
<evidence type="ECO:0000256" key="19">
    <source>
        <dbReference type="ARBA" id="ARBA00023203"/>
    </source>
</evidence>
<dbReference type="FunFam" id="1.20.58.60:FF:000141">
    <property type="entry name" value="Microtubule-actin cross-linking factor 1"/>
    <property type="match status" value="1"/>
</dbReference>
<dbReference type="Pfam" id="PF02187">
    <property type="entry name" value="GAS2"/>
    <property type="match status" value="1"/>
</dbReference>
<dbReference type="GO" id="GO:0045110">
    <property type="term" value="P:intermediate filament bundle assembly"/>
    <property type="evidence" value="ECO:0007669"/>
    <property type="project" value="TreeGrafter"/>
</dbReference>
<evidence type="ECO:0000256" key="18">
    <source>
        <dbReference type="ARBA" id="ARBA00023136"/>
    </source>
</evidence>
<name>A0A8C7UKN8_ONCMY</name>
<evidence type="ECO:0000259" key="31">
    <source>
        <dbReference type="PROSITE" id="PS51370"/>
    </source>
</evidence>
<evidence type="ECO:0000256" key="8">
    <source>
        <dbReference type="ARBA" id="ARBA00022490"/>
    </source>
</evidence>
<reference evidence="33" key="2">
    <citation type="submission" date="2025-08" db="UniProtKB">
        <authorList>
            <consortium name="Ensembl"/>
        </authorList>
    </citation>
    <scope>IDENTIFICATION</scope>
</reference>
<keyword evidence="16" id="KW-0007">Acetylation</keyword>
<dbReference type="SUPFAM" id="SSF75399">
    <property type="entry name" value="Plakin repeat"/>
    <property type="match status" value="2"/>
</dbReference>
<dbReference type="GO" id="GO:0003779">
    <property type="term" value="F:actin binding"/>
    <property type="evidence" value="ECO:0007669"/>
    <property type="project" value="UniProtKB-KW"/>
</dbReference>
<dbReference type="SMART" id="SM00054">
    <property type="entry name" value="EFh"/>
    <property type="match status" value="2"/>
</dbReference>
<keyword evidence="22" id="KW-0966">Cell projection</keyword>
<dbReference type="SMART" id="SM00033">
    <property type="entry name" value="CH"/>
    <property type="match status" value="2"/>
</dbReference>